<dbReference type="EMBL" id="PYIX02000023">
    <property type="protein sequence ID" value="RFC83040.1"/>
    <property type="molecule type" value="Genomic_DNA"/>
</dbReference>
<sequence>MEQFSGWSGYWAEFLQVDKQKFIEQLSNYCQEFDWIKTVSEQQIMAWHHEFDVMYKTLKNLSENIEASFLNEAWISFEHELFGESGKRAADVNLVLPSGELFLIEFKHKKRASSEEITRAGFDLSTLLKFHSESINLQGKAYLVLTREDAQPFFDEFIVCDIAQNQILRKLKKDLLVSIAKDKKYDVSKWQKGIFYRQPGILSGTVDLFYHHKMPNLKNEASENLKEA</sequence>
<dbReference type="EMBL" id="JBHRSF010000067">
    <property type="protein sequence ID" value="MFC2996434.1"/>
    <property type="molecule type" value="Genomic_DNA"/>
</dbReference>
<dbReference type="RefSeq" id="WP_107008886.1">
    <property type="nucleotide sequence ID" value="NZ_JBHRSF010000067.1"/>
</dbReference>
<dbReference type="Proteomes" id="UP000240957">
    <property type="component" value="Unassembled WGS sequence"/>
</dbReference>
<keyword evidence="4" id="KW-1185">Reference proteome</keyword>
<gene>
    <name evidence="1" type="ORF">ACFODO_14425</name>
    <name evidence="2" type="ORF">C9E89_013650</name>
</gene>
<evidence type="ECO:0000313" key="1">
    <source>
        <dbReference type="EMBL" id="MFC2996434.1"/>
    </source>
</evidence>
<evidence type="ECO:0000313" key="4">
    <source>
        <dbReference type="Proteomes" id="UP001595455"/>
    </source>
</evidence>
<comment type="caution">
    <text evidence="2">The sequence shown here is derived from an EMBL/GenBank/DDBJ whole genome shotgun (WGS) entry which is preliminary data.</text>
</comment>
<protein>
    <recommendedName>
        <fullName evidence="5">NERD domain-containing protein</fullName>
    </recommendedName>
</protein>
<dbReference type="AlphaFoldDB" id="A0A371YNI8"/>
<organism evidence="2 3">
    <name type="scientific">Acinetobacter sichuanensis</name>
    <dbReference type="NCBI Taxonomy" id="2136183"/>
    <lineage>
        <taxon>Bacteria</taxon>
        <taxon>Pseudomonadati</taxon>
        <taxon>Pseudomonadota</taxon>
        <taxon>Gammaproteobacteria</taxon>
        <taxon>Moraxellales</taxon>
        <taxon>Moraxellaceae</taxon>
        <taxon>Acinetobacter</taxon>
    </lineage>
</organism>
<accession>A0A371YNI8</accession>
<proteinExistence type="predicted"/>
<evidence type="ECO:0000313" key="3">
    <source>
        <dbReference type="Proteomes" id="UP000240957"/>
    </source>
</evidence>
<evidence type="ECO:0008006" key="5">
    <source>
        <dbReference type="Google" id="ProtNLM"/>
    </source>
</evidence>
<reference evidence="2 3" key="2">
    <citation type="submission" date="2018-08" db="EMBL/GenBank/DDBJ databases">
        <title>The draft genome of Acinetobacter sichuanensis strain WCHAc060041.</title>
        <authorList>
            <person name="Qin J."/>
            <person name="Feng Y."/>
            <person name="Zong Z."/>
        </authorList>
    </citation>
    <scope>NUCLEOTIDE SEQUENCE [LARGE SCALE GENOMIC DNA]</scope>
    <source>
        <strain evidence="2 3">WCHAc060041</strain>
    </source>
</reference>
<evidence type="ECO:0000313" key="2">
    <source>
        <dbReference type="EMBL" id="RFC83040.1"/>
    </source>
</evidence>
<dbReference type="OrthoDB" id="3193269at2"/>
<reference evidence="1" key="4">
    <citation type="submission" date="2024-09" db="EMBL/GenBank/DDBJ databases">
        <authorList>
            <person name="Sun Q."/>
            <person name="Mori K."/>
        </authorList>
    </citation>
    <scope>NUCLEOTIDE SEQUENCE</scope>
    <source>
        <strain evidence="1">KCTC 62575</strain>
    </source>
</reference>
<reference evidence="1" key="1">
    <citation type="journal article" date="2014" name="Int. J. Syst. Evol. Microbiol.">
        <title>Complete genome of a new Firmicutes species belonging to the dominant human colonic microbiota ('Ruminococcus bicirculans') reveals two chromosomes and a selective capacity to utilize plant glucans.</title>
        <authorList>
            <consortium name="NISC Comparative Sequencing Program"/>
            <person name="Wegmann U."/>
            <person name="Louis P."/>
            <person name="Goesmann A."/>
            <person name="Henrissat B."/>
            <person name="Duncan S.H."/>
            <person name="Flint H.J."/>
        </authorList>
    </citation>
    <scope>NUCLEOTIDE SEQUENCE</scope>
    <source>
        <strain evidence="1">KCTC 62575</strain>
    </source>
</reference>
<reference evidence="4" key="3">
    <citation type="journal article" date="2019" name="Int. J. Syst. Evol. Microbiol.">
        <title>The Global Catalogue of Microorganisms (GCM) 10K type strain sequencing project: providing services to taxonomists for standard genome sequencing and annotation.</title>
        <authorList>
            <consortium name="The Broad Institute Genomics Platform"/>
            <consortium name="The Broad Institute Genome Sequencing Center for Infectious Disease"/>
            <person name="Wu L."/>
            <person name="Ma J."/>
        </authorList>
    </citation>
    <scope>NUCLEOTIDE SEQUENCE [LARGE SCALE GENOMIC DNA]</scope>
    <source>
        <strain evidence="4">KCTC 62575</strain>
    </source>
</reference>
<name>A0A371YNI8_9GAMM</name>
<dbReference type="Proteomes" id="UP001595455">
    <property type="component" value="Unassembled WGS sequence"/>
</dbReference>